<dbReference type="OrthoDB" id="8641791at2"/>
<dbReference type="RefSeq" id="WP_145079061.1">
    <property type="nucleotide sequence ID" value="NZ_JAYFNS010000019.1"/>
</dbReference>
<comment type="caution">
    <text evidence="2">The sequence shown here is derived from an EMBL/GenBank/DDBJ whole genome shotgun (WGS) entry which is preliminary data.</text>
</comment>
<proteinExistence type="predicted"/>
<evidence type="ECO:0000256" key="1">
    <source>
        <dbReference type="SAM" id="Phobius"/>
    </source>
</evidence>
<sequence>MVLTSMHYLYMVMVVIILVIMLMKKDIVIPCIIGIFAMGYLYSGSIVVAVQSIFNTLIYAGNEFWGIIVIISLVVAMSKALQEVGADVLIMSPIKKVMVNQSMAFWAIGITMMIISWLVWPSPAVPLVGAVLLPAAMKTGLPAIYAAVAMNLFGHGIALSSDFFIQGAPSITAAGAGVEVTEIISASVPIWLTMSVVTVAVAFFMMKRDLKKNPQLYVHHEMEASEVKVPGKTAKAIAIFTPLAFILDIAAMLKLKLAGGDATALVGGTAIIIMLVTVLTSFNPKDGFEITVDYIKKGFSFGITVFAPVIFIGGFFFLGNQGGATAVFGEGAPGILNEISIFLSENVQMTKFSTILTQSAVSVITGLDGSGFSGLPIVGTLAYTFSNVIDINMAGLAALGQVITVWFDGGTVIPWAVIPVAAICNVNPQDLARKNLIPVLCGIAAAIAISMIIL</sequence>
<evidence type="ECO:0000313" key="2">
    <source>
        <dbReference type="EMBL" id="TWH83717.1"/>
    </source>
</evidence>
<feature type="transmembrane region" description="Helical" evidence="1">
    <location>
        <begin position="6"/>
        <end position="23"/>
    </location>
</feature>
<dbReference type="EMBL" id="VLKH01000001">
    <property type="protein sequence ID" value="TWH83717.1"/>
    <property type="molecule type" value="Genomic_DNA"/>
</dbReference>
<name>A0A562JKD9_9FIRM</name>
<feature type="transmembrane region" description="Helical" evidence="1">
    <location>
        <begin position="436"/>
        <end position="453"/>
    </location>
</feature>
<keyword evidence="1" id="KW-0472">Membrane</keyword>
<evidence type="ECO:0008006" key="4">
    <source>
        <dbReference type="Google" id="ProtNLM"/>
    </source>
</evidence>
<gene>
    <name evidence="2" type="ORF">LY60_00329</name>
</gene>
<keyword evidence="1" id="KW-1133">Transmembrane helix</keyword>
<reference evidence="2 3" key="1">
    <citation type="submission" date="2019-07" db="EMBL/GenBank/DDBJ databases">
        <title>Genomic Encyclopedia of Type Strains, Phase I: the one thousand microbial genomes (KMG-I) project.</title>
        <authorList>
            <person name="Kyrpides N."/>
        </authorList>
    </citation>
    <scope>NUCLEOTIDE SEQUENCE [LARGE SCALE GENOMIC DNA]</scope>
    <source>
        <strain evidence="2 3">DSM 13558</strain>
    </source>
</reference>
<feature type="transmembrane region" description="Helical" evidence="1">
    <location>
        <begin position="236"/>
        <end position="255"/>
    </location>
</feature>
<evidence type="ECO:0000313" key="3">
    <source>
        <dbReference type="Proteomes" id="UP000315343"/>
    </source>
</evidence>
<feature type="transmembrane region" description="Helical" evidence="1">
    <location>
        <begin position="262"/>
        <end position="279"/>
    </location>
</feature>
<keyword evidence="3" id="KW-1185">Reference proteome</keyword>
<dbReference type="AlphaFoldDB" id="A0A562JKD9"/>
<feature type="transmembrane region" description="Helical" evidence="1">
    <location>
        <begin position="103"/>
        <end position="120"/>
    </location>
</feature>
<organism evidence="2 3">
    <name type="scientific">Sedimentibacter saalensis</name>
    <dbReference type="NCBI Taxonomy" id="130788"/>
    <lineage>
        <taxon>Bacteria</taxon>
        <taxon>Bacillati</taxon>
        <taxon>Bacillota</taxon>
        <taxon>Tissierellia</taxon>
        <taxon>Sedimentibacter</taxon>
    </lineage>
</organism>
<feature type="transmembrane region" description="Helical" evidence="1">
    <location>
        <begin position="186"/>
        <end position="206"/>
    </location>
</feature>
<dbReference type="Proteomes" id="UP000315343">
    <property type="component" value="Unassembled WGS sequence"/>
</dbReference>
<protein>
    <recommendedName>
        <fullName evidence="4">C4-dicarboxylate transporter</fullName>
    </recommendedName>
</protein>
<feature type="transmembrane region" description="Helical" evidence="1">
    <location>
        <begin position="299"/>
        <end position="318"/>
    </location>
</feature>
<accession>A0A562JKD9</accession>
<feature type="transmembrane region" description="Helical" evidence="1">
    <location>
        <begin position="64"/>
        <end position="82"/>
    </location>
</feature>
<feature type="transmembrane region" description="Helical" evidence="1">
    <location>
        <begin position="35"/>
        <end position="58"/>
    </location>
</feature>
<keyword evidence="1" id="KW-0812">Transmembrane</keyword>